<evidence type="ECO:0000256" key="1">
    <source>
        <dbReference type="ARBA" id="ARBA00008889"/>
    </source>
</evidence>
<dbReference type="InterPro" id="IPR022973">
    <property type="entry name" value="Ribosomal_uL10_bac"/>
</dbReference>
<dbReference type="GO" id="GO:0070180">
    <property type="term" value="F:large ribosomal subunit rRNA binding"/>
    <property type="evidence" value="ECO:0007669"/>
    <property type="project" value="UniProtKB-UniRule"/>
</dbReference>
<dbReference type="CDD" id="cd05797">
    <property type="entry name" value="Ribosomal_L10"/>
    <property type="match status" value="1"/>
</dbReference>
<dbReference type="InterPro" id="IPR001790">
    <property type="entry name" value="Ribosomal_uL10"/>
</dbReference>
<keyword evidence="3 6" id="KW-0687">Ribonucleoprotein</keyword>
<dbReference type="NCBIfam" id="NF000955">
    <property type="entry name" value="PRK00099.1-1"/>
    <property type="match status" value="1"/>
</dbReference>
<dbReference type="STRING" id="1291052.FC18_GL000692"/>
<evidence type="ECO:0000256" key="6">
    <source>
        <dbReference type="HAMAP-Rule" id="MF_00362"/>
    </source>
</evidence>
<comment type="similarity">
    <text evidence="1 6">Belongs to the universal ribosomal protein uL10 family.</text>
</comment>
<evidence type="ECO:0000313" key="8">
    <source>
        <dbReference type="Proteomes" id="UP000051679"/>
    </source>
</evidence>
<comment type="function">
    <text evidence="6">Forms part of the ribosomal stalk, playing a central role in the interaction of the ribosome with GTP-bound translation factors.</text>
</comment>
<dbReference type="AlphaFoldDB" id="A0A0R1ZM80"/>
<evidence type="ECO:0000256" key="2">
    <source>
        <dbReference type="ARBA" id="ARBA00022980"/>
    </source>
</evidence>
<dbReference type="EMBL" id="AYYO01000009">
    <property type="protein sequence ID" value="KRM56160.1"/>
    <property type="molecule type" value="Genomic_DNA"/>
</dbReference>
<reference evidence="7 8" key="1">
    <citation type="journal article" date="2015" name="Genome Announc.">
        <title>Expanding the biotechnology potential of lactobacilli through comparative genomics of 213 strains and associated genera.</title>
        <authorList>
            <person name="Sun Z."/>
            <person name="Harris H.M."/>
            <person name="McCann A."/>
            <person name="Guo C."/>
            <person name="Argimon S."/>
            <person name="Zhang W."/>
            <person name="Yang X."/>
            <person name="Jeffery I.B."/>
            <person name="Cooney J.C."/>
            <person name="Kagawa T.F."/>
            <person name="Liu W."/>
            <person name="Song Y."/>
            <person name="Salvetti E."/>
            <person name="Wrobel A."/>
            <person name="Rasinkangas P."/>
            <person name="Parkhill J."/>
            <person name="Rea M.C."/>
            <person name="O'Sullivan O."/>
            <person name="Ritari J."/>
            <person name="Douillard F.P."/>
            <person name="Paul Ross R."/>
            <person name="Yang R."/>
            <person name="Briner A.E."/>
            <person name="Felis G.E."/>
            <person name="de Vos W.M."/>
            <person name="Barrangou R."/>
            <person name="Klaenhammer T.R."/>
            <person name="Caufield P.W."/>
            <person name="Cui Y."/>
            <person name="Zhang H."/>
            <person name="O'Toole P.W."/>
        </authorList>
    </citation>
    <scope>NUCLEOTIDE SEQUENCE [LARGE SCALE GENOMIC DNA]</scope>
    <source>
        <strain evidence="7 8">DSM 20505</strain>
    </source>
</reference>
<accession>A0A0R1ZM80</accession>
<evidence type="ECO:0000256" key="5">
    <source>
        <dbReference type="ARBA" id="ARBA00035202"/>
    </source>
</evidence>
<keyword evidence="6" id="KW-0699">rRNA-binding</keyword>
<dbReference type="HAMAP" id="MF_00362">
    <property type="entry name" value="Ribosomal_uL10"/>
    <property type="match status" value="1"/>
</dbReference>
<comment type="caution">
    <text evidence="7">The sequence shown here is derived from an EMBL/GenBank/DDBJ whole genome shotgun (WGS) entry which is preliminary data.</text>
</comment>
<protein>
    <recommendedName>
        <fullName evidence="5 6">Large ribosomal subunit protein uL10</fullName>
    </recommendedName>
</protein>
<comment type="subunit">
    <text evidence="4 6">Part of the ribosomal stalk of the 50S ribosomal subunit. The N-terminus interacts with L11 and the large rRNA to form the base of the stalk. The C-terminus forms an elongated spine to which L12 dimers bind in a sequential fashion forming a multimeric L10(L12)X complex.</text>
</comment>
<dbReference type="RefSeq" id="WP_054677632.1">
    <property type="nucleotide sequence ID" value="NZ_AYYO01000009.1"/>
</dbReference>
<dbReference type="PROSITE" id="PS01109">
    <property type="entry name" value="RIBOSOMAL_L10"/>
    <property type="match status" value="1"/>
</dbReference>
<dbReference type="SUPFAM" id="SSF160369">
    <property type="entry name" value="Ribosomal protein L10-like"/>
    <property type="match status" value="1"/>
</dbReference>
<keyword evidence="8" id="KW-1185">Reference proteome</keyword>
<dbReference type="PATRIC" id="fig|1291052.5.peg.707"/>
<proteinExistence type="inferred from homology"/>
<dbReference type="GO" id="GO:0003735">
    <property type="term" value="F:structural constituent of ribosome"/>
    <property type="evidence" value="ECO:0007669"/>
    <property type="project" value="InterPro"/>
</dbReference>
<dbReference type="InterPro" id="IPR002363">
    <property type="entry name" value="Ribosomal_uL10_CS_bac"/>
</dbReference>
<keyword evidence="2 6" id="KW-0689">Ribosomal protein</keyword>
<sequence>MSEVIIAKKAEIVAGITEQFKNAESAVVVNYRGLTVAEVTELRKELREAGAKMEVIKNTYLRRAADAAGFEGLDDVFSGPTAIAFGSSEDVTAPARIMKKFAKQFEALEIKGGFIQGKIASLEQIDELAGLPDRDGMLSMLLSVLQAPVRNVAYAVKAVAEKGEEPAA</sequence>
<evidence type="ECO:0000256" key="4">
    <source>
        <dbReference type="ARBA" id="ARBA00026025"/>
    </source>
</evidence>
<evidence type="ECO:0000313" key="7">
    <source>
        <dbReference type="EMBL" id="KRM56160.1"/>
    </source>
</evidence>
<dbReference type="GO" id="GO:0006412">
    <property type="term" value="P:translation"/>
    <property type="evidence" value="ECO:0007669"/>
    <property type="project" value="UniProtKB-UniRule"/>
</dbReference>
<dbReference type="Pfam" id="PF00466">
    <property type="entry name" value="Ribosomal_L10"/>
    <property type="match status" value="1"/>
</dbReference>
<dbReference type="OrthoDB" id="9808307at2"/>
<organism evidence="7 8">
    <name type="scientific">Lacticaseibacillus sharpeae JCM 1186 = DSM 20505</name>
    <dbReference type="NCBI Taxonomy" id="1291052"/>
    <lineage>
        <taxon>Bacteria</taxon>
        <taxon>Bacillati</taxon>
        <taxon>Bacillota</taxon>
        <taxon>Bacilli</taxon>
        <taxon>Lactobacillales</taxon>
        <taxon>Lactobacillaceae</taxon>
        <taxon>Lacticaseibacillus</taxon>
    </lineage>
</organism>
<keyword evidence="6" id="KW-0694">RNA-binding</keyword>
<dbReference type="Proteomes" id="UP000051679">
    <property type="component" value="Unassembled WGS sequence"/>
</dbReference>
<evidence type="ECO:0000256" key="3">
    <source>
        <dbReference type="ARBA" id="ARBA00023274"/>
    </source>
</evidence>
<name>A0A0R1ZM80_9LACO</name>
<dbReference type="Gene3D" id="3.30.70.1730">
    <property type="match status" value="1"/>
</dbReference>
<dbReference type="InterPro" id="IPR043141">
    <property type="entry name" value="Ribosomal_uL10-like_sf"/>
</dbReference>
<dbReference type="PANTHER" id="PTHR11560">
    <property type="entry name" value="39S RIBOSOMAL PROTEIN L10, MITOCHONDRIAL"/>
    <property type="match status" value="1"/>
</dbReference>
<dbReference type="GO" id="GO:0015934">
    <property type="term" value="C:large ribosomal subunit"/>
    <property type="evidence" value="ECO:0007669"/>
    <property type="project" value="InterPro"/>
</dbReference>
<gene>
    <name evidence="6" type="primary">rplJ</name>
    <name evidence="7" type="ORF">FC18_GL000692</name>
</gene>
<dbReference type="InterPro" id="IPR047865">
    <property type="entry name" value="Ribosomal_uL10_bac_type"/>
</dbReference>